<feature type="chain" id="PRO_5031270822" evidence="1">
    <location>
        <begin position="29"/>
        <end position="396"/>
    </location>
</feature>
<dbReference type="PANTHER" id="PTHR34044:SF1">
    <property type="entry name" value="NUCLEAR PROTEIN"/>
    <property type="match status" value="1"/>
</dbReference>
<evidence type="ECO:0000313" key="2">
    <source>
        <dbReference type="EMBL" id="CAD9978157.1"/>
    </source>
</evidence>
<name>A0A7S2YIU2_9STRA</name>
<keyword evidence="1" id="KW-0732">Signal</keyword>
<reference evidence="2" key="1">
    <citation type="submission" date="2021-01" db="EMBL/GenBank/DDBJ databases">
        <authorList>
            <person name="Corre E."/>
            <person name="Pelletier E."/>
            <person name="Niang G."/>
            <person name="Scheremetjew M."/>
            <person name="Finn R."/>
            <person name="Kale V."/>
            <person name="Holt S."/>
            <person name="Cochrane G."/>
            <person name="Meng A."/>
            <person name="Brown T."/>
            <person name="Cohen L."/>
        </authorList>
    </citation>
    <scope>NUCLEOTIDE SEQUENCE</scope>
    <source>
        <strain evidence="2">CCMP125</strain>
    </source>
</reference>
<proteinExistence type="predicted"/>
<protein>
    <submittedName>
        <fullName evidence="2">Uncharacterized protein</fullName>
    </submittedName>
</protein>
<dbReference type="AlphaFoldDB" id="A0A7S2YIU2"/>
<gene>
    <name evidence="2" type="ORF">APAL1065_LOCUS18204</name>
</gene>
<dbReference type="PANTHER" id="PTHR34044">
    <property type="entry name" value="NUCLEAR PROTEIN"/>
    <property type="match status" value="1"/>
</dbReference>
<accession>A0A7S2YIU2</accession>
<evidence type="ECO:0000256" key="1">
    <source>
        <dbReference type="SAM" id="SignalP"/>
    </source>
</evidence>
<sequence>MMLTRSFLAIASWCCLLVVAQHPATVSAFTTTTTSSHHGRTAWATDQQQQQPGLHMATWSDSKAVMDYQAFLSSGKQELELAKDMPSVIIQPQDTPSLWAQCLQEMGQGQDLVLHPGMDLPETVQGATEYPIYIALPPTQLNDFLQNLRPSYKEGGHQDDFVFLSGGYEHGNIEHVLQARGYCRDQMTQVVVSGLHVAPNGRPQDLSVNLGLDSQGEAKIANKCTACGKWAGAVAERLQRNQIPCETDFYREWRRKMWERHVLDACFHVLGVVREQQPTTLADVANYYEQEASDMVWEMSQLLRGWKALTLMYGFEERIFGTAEMRGTETPCQLSDDMYEFLWGNQVFLQSKMFCDYLSYAKTEKGQLPQTDLPQRADEEFASKMRQGNLRADGVL</sequence>
<dbReference type="EMBL" id="HBHT01027112">
    <property type="protein sequence ID" value="CAD9978157.1"/>
    <property type="molecule type" value="Transcribed_RNA"/>
</dbReference>
<organism evidence="2">
    <name type="scientific">Entomoneis paludosa</name>
    <dbReference type="NCBI Taxonomy" id="265537"/>
    <lineage>
        <taxon>Eukaryota</taxon>
        <taxon>Sar</taxon>
        <taxon>Stramenopiles</taxon>
        <taxon>Ochrophyta</taxon>
        <taxon>Bacillariophyta</taxon>
        <taxon>Bacillariophyceae</taxon>
        <taxon>Bacillariophycidae</taxon>
        <taxon>Entomoneidaceae</taxon>
        <taxon>Entomoneis</taxon>
    </lineage>
</organism>
<feature type="signal peptide" evidence="1">
    <location>
        <begin position="1"/>
        <end position="28"/>
    </location>
</feature>